<evidence type="ECO:0000313" key="2">
    <source>
        <dbReference type="EMBL" id="GBM37320.1"/>
    </source>
</evidence>
<dbReference type="EMBL" id="BGPR01000835">
    <property type="protein sequence ID" value="GBM37320.1"/>
    <property type="molecule type" value="Genomic_DNA"/>
</dbReference>
<protein>
    <submittedName>
        <fullName evidence="2">Uncharacterized protein</fullName>
    </submittedName>
</protein>
<name>A0A4Y2F787_ARAVE</name>
<dbReference type="AlphaFoldDB" id="A0A4Y2F787"/>
<accession>A0A4Y2F787</accession>
<organism evidence="2 3">
    <name type="scientific">Araneus ventricosus</name>
    <name type="common">Orbweaver spider</name>
    <name type="synonym">Epeira ventricosa</name>
    <dbReference type="NCBI Taxonomy" id="182803"/>
    <lineage>
        <taxon>Eukaryota</taxon>
        <taxon>Metazoa</taxon>
        <taxon>Ecdysozoa</taxon>
        <taxon>Arthropoda</taxon>
        <taxon>Chelicerata</taxon>
        <taxon>Arachnida</taxon>
        <taxon>Araneae</taxon>
        <taxon>Araneomorphae</taxon>
        <taxon>Entelegynae</taxon>
        <taxon>Araneoidea</taxon>
        <taxon>Araneidae</taxon>
        <taxon>Araneus</taxon>
    </lineage>
</organism>
<dbReference type="Proteomes" id="UP000499080">
    <property type="component" value="Unassembled WGS sequence"/>
</dbReference>
<keyword evidence="3" id="KW-1185">Reference proteome</keyword>
<feature type="compositionally biased region" description="Basic and acidic residues" evidence="1">
    <location>
        <begin position="35"/>
        <end position="48"/>
    </location>
</feature>
<feature type="region of interest" description="Disordered" evidence="1">
    <location>
        <begin position="81"/>
        <end position="102"/>
    </location>
</feature>
<sequence length="102" mass="11269">MANKSQFPASVANILSGEGMPRILMKACSQRKWLRANDDHQSPKDPVTHSKKTGRDTLLLAGNCTAGDAFIVDEEYKEKYCSGQKIRPPDSDESPRFIPTSS</sequence>
<reference evidence="2 3" key="1">
    <citation type="journal article" date="2019" name="Sci. Rep.">
        <title>Orb-weaving spider Araneus ventricosus genome elucidates the spidroin gene catalogue.</title>
        <authorList>
            <person name="Kono N."/>
            <person name="Nakamura H."/>
            <person name="Ohtoshi R."/>
            <person name="Moran D.A.P."/>
            <person name="Shinohara A."/>
            <person name="Yoshida Y."/>
            <person name="Fujiwara M."/>
            <person name="Mori M."/>
            <person name="Tomita M."/>
            <person name="Arakawa K."/>
        </authorList>
    </citation>
    <scope>NUCLEOTIDE SEQUENCE [LARGE SCALE GENOMIC DNA]</scope>
</reference>
<evidence type="ECO:0000256" key="1">
    <source>
        <dbReference type="SAM" id="MobiDB-lite"/>
    </source>
</evidence>
<feature type="region of interest" description="Disordered" evidence="1">
    <location>
        <begin position="34"/>
        <end position="53"/>
    </location>
</feature>
<proteinExistence type="predicted"/>
<comment type="caution">
    <text evidence="2">The sequence shown here is derived from an EMBL/GenBank/DDBJ whole genome shotgun (WGS) entry which is preliminary data.</text>
</comment>
<evidence type="ECO:0000313" key="3">
    <source>
        <dbReference type="Proteomes" id="UP000499080"/>
    </source>
</evidence>
<gene>
    <name evidence="2" type="ORF">AVEN_78069_1</name>
</gene>